<evidence type="ECO:0000313" key="12">
    <source>
        <dbReference type="Proteomes" id="UP000243063"/>
    </source>
</evidence>
<feature type="domain" description="ABC transporter" evidence="10">
    <location>
        <begin position="6"/>
        <end position="221"/>
    </location>
</feature>
<dbReference type="PROSITE" id="PS00211">
    <property type="entry name" value="ABC_TRANSPORTER_1"/>
    <property type="match status" value="1"/>
</dbReference>
<evidence type="ECO:0000256" key="5">
    <source>
        <dbReference type="ARBA" id="ARBA00022840"/>
    </source>
</evidence>
<dbReference type="GO" id="GO:0006829">
    <property type="term" value="P:zinc ion transport"/>
    <property type="evidence" value="ECO:0007669"/>
    <property type="project" value="UniProtKB-KW"/>
</dbReference>
<evidence type="ECO:0000256" key="3">
    <source>
        <dbReference type="ARBA" id="ARBA00022741"/>
    </source>
</evidence>
<evidence type="ECO:0000256" key="1">
    <source>
        <dbReference type="ARBA" id="ARBA00022448"/>
    </source>
</evidence>
<gene>
    <name evidence="11" type="ORF">SAMN05216580_1171</name>
</gene>
<keyword evidence="1" id="KW-0813">Transport</keyword>
<evidence type="ECO:0000256" key="2">
    <source>
        <dbReference type="ARBA" id="ARBA00022475"/>
    </source>
</evidence>
<dbReference type="GO" id="GO:0010043">
    <property type="term" value="P:response to zinc ion"/>
    <property type="evidence" value="ECO:0007669"/>
    <property type="project" value="TreeGrafter"/>
</dbReference>
<dbReference type="SMART" id="SM00382">
    <property type="entry name" value="AAA"/>
    <property type="match status" value="1"/>
</dbReference>
<evidence type="ECO:0000259" key="10">
    <source>
        <dbReference type="PROSITE" id="PS50893"/>
    </source>
</evidence>
<reference evidence="12" key="1">
    <citation type="submission" date="2016-10" db="EMBL/GenBank/DDBJ databases">
        <authorList>
            <person name="Varghese N."/>
            <person name="Submissions S."/>
        </authorList>
    </citation>
    <scope>NUCLEOTIDE SEQUENCE [LARGE SCALE GENOMIC DNA]</scope>
    <source>
        <strain evidence="12">CCTCC 2012022</strain>
    </source>
</reference>
<dbReference type="PROSITE" id="PS50893">
    <property type="entry name" value="ABC_TRANSPORTER_2"/>
    <property type="match status" value="1"/>
</dbReference>
<dbReference type="RefSeq" id="WP_090212838.1">
    <property type="nucleotide sequence ID" value="NZ_LT629780.1"/>
</dbReference>
<keyword evidence="5 11" id="KW-0067">ATP-binding</keyword>
<accession>A0A1H2FEL0</accession>
<proteinExistence type="predicted"/>
<keyword evidence="12" id="KW-1185">Reference proteome</keyword>
<dbReference type="InterPro" id="IPR027417">
    <property type="entry name" value="P-loop_NTPase"/>
</dbReference>
<dbReference type="PANTHER" id="PTHR42734:SF9">
    <property type="entry name" value="ZINC IMPORT ATP-BINDING PROTEIN ZNUC"/>
    <property type="match status" value="1"/>
</dbReference>
<dbReference type="Proteomes" id="UP000243063">
    <property type="component" value="Chromosome I"/>
</dbReference>
<dbReference type="PANTHER" id="PTHR42734">
    <property type="entry name" value="METAL TRANSPORT SYSTEM ATP-BINDING PROTEIN TM_0124-RELATED"/>
    <property type="match status" value="1"/>
</dbReference>
<dbReference type="Gene3D" id="3.40.50.300">
    <property type="entry name" value="P-loop containing nucleotide triphosphate hydrolases"/>
    <property type="match status" value="1"/>
</dbReference>
<dbReference type="GO" id="GO:0016887">
    <property type="term" value="F:ATP hydrolysis activity"/>
    <property type="evidence" value="ECO:0007669"/>
    <property type="project" value="InterPro"/>
</dbReference>
<evidence type="ECO:0000313" key="11">
    <source>
        <dbReference type="EMBL" id="SDU05801.1"/>
    </source>
</evidence>
<dbReference type="STRING" id="1245526.SAMN05216580_1171"/>
<dbReference type="SUPFAM" id="SSF52540">
    <property type="entry name" value="P-loop containing nucleoside triphosphate hydrolases"/>
    <property type="match status" value="1"/>
</dbReference>
<dbReference type="EMBL" id="LT629780">
    <property type="protein sequence ID" value="SDU05801.1"/>
    <property type="molecule type" value="Genomic_DNA"/>
</dbReference>
<dbReference type="FunFam" id="3.40.50.300:FF:000392">
    <property type="entry name" value="Zinc import ATP-binding protein ZnuC"/>
    <property type="match status" value="1"/>
</dbReference>
<keyword evidence="3" id="KW-0547">Nucleotide-binding</keyword>
<evidence type="ECO:0000256" key="9">
    <source>
        <dbReference type="ARBA" id="ARBA00023136"/>
    </source>
</evidence>
<keyword evidence="4" id="KW-0862">Zinc</keyword>
<protein>
    <submittedName>
        <fullName evidence="11">Zinc transport system ATP-binding protein</fullName>
    </submittedName>
</protein>
<evidence type="ECO:0000256" key="4">
    <source>
        <dbReference type="ARBA" id="ARBA00022833"/>
    </source>
</evidence>
<dbReference type="NCBIfam" id="NF007090">
    <property type="entry name" value="PRK09544.1"/>
    <property type="match status" value="1"/>
</dbReference>
<dbReference type="InterPro" id="IPR050153">
    <property type="entry name" value="Metal_Ion_Import_ABC"/>
</dbReference>
<dbReference type="InterPro" id="IPR003593">
    <property type="entry name" value="AAA+_ATPase"/>
</dbReference>
<evidence type="ECO:0000256" key="6">
    <source>
        <dbReference type="ARBA" id="ARBA00022906"/>
    </source>
</evidence>
<dbReference type="OrthoDB" id="9780942at2"/>
<dbReference type="AlphaFoldDB" id="A0A1H2FEL0"/>
<evidence type="ECO:0000256" key="8">
    <source>
        <dbReference type="ARBA" id="ARBA00023065"/>
    </source>
</evidence>
<dbReference type="InterPro" id="IPR003439">
    <property type="entry name" value="ABC_transporter-like_ATP-bd"/>
</dbReference>
<sequence length="257" mass="28057">MSDALLRLDGVGVEFAGNRVLQDVQLALAPGEIVTLIGPNGAGKTTLVRVVLGLLAPHTGSVWRRDRLRIGYMPQKLHVEPTLPLSVLRFLRLVPGVDRARAEAALAEVGAAQVIDSPLQKISGGELQRVLLARALLRRPELLVLDEPVQGVDVAGQAELYRLIGVLRQRYGCGVLMVSHDLHLVMSATDRVICLNHHVCCSGHPEQVSNDPIFRQLFGQDARSLAIYQHQHDHAHDLHGSVVLAPKPHVHGPHCKH</sequence>
<keyword evidence="8" id="KW-0406">Ion transport</keyword>
<dbReference type="Pfam" id="PF00005">
    <property type="entry name" value="ABC_tran"/>
    <property type="match status" value="1"/>
</dbReference>
<dbReference type="GO" id="GO:0005524">
    <property type="term" value="F:ATP binding"/>
    <property type="evidence" value="ECO:0007669"/>
    <property type="project" value="UniProtKB-KW"/>
</dbReference>
<keyword evidence="9" id="KW-0472">Membrane</keyword>
<dbReference type="InterPro" id="IPR017871">
    <property type="entry name" value="ABC_transporter-like_CS"/>
</dbReference>
<keyword evidence="6" id="KW-0864">Zinc transport</keyword>
<name>A0A1H2FEL0_9GAMM</name>
<evidence type="ECO:0000256" key="7">
    <source>
        <dbReference type="ARBA" id="ARBA00022967"/>
    </source>
</evidence>
<keyword evidence="7" id="KW-1278">Translocase</keyword>
<keyword evidence="2" id="KW-1003">Cell membrane</keyword>
<organism evidence="11 12">
    <name type="scientific">Geopseudomonas guangdongensis</name>
    <dbReference type="NCBI Taxonomy" id="1245526"/>
    <lineage>
        <taxon>Bacteria</taxon>
        <taxon>Pseudomonadati</taxon>
        <taxon>Pseudomonadota</taxon>
        <taxon>Gammaproteobacteria</taxon>
        <taxon>Pseudomonadales</taxon>
        <taxon>Pseudomonadaceae</taxon>
        <taxon>Geopseudomonas</taxon>
    </lineage>
</organism>